<proteinExistence type="predicted"/>
<dbReference type="VEuPathDB" id="FungiDB:FUN_011154"/>
<dbReference type="VEuPathDB" id="FungiDB:RhiirFUN_003382"/>
<reference evidence="1 4" key="1">
    <citation type="submission" date="2016-04" db="EMBL/GenBank/DDBJ databases">
        <title>Genome analyses suggest a sexual origin of heterokaryosis in a supposedly ancient asexual fungus.</title>
        <authorList>
            <person name="Ropars J."/>
            <person name="Sedzielewska K."/>
            <person name="Noel J."/>
            <person name="Charron P."/>
            <person name="Farinelli L."/>
            <person name="Marton T."/>
            <person name="Kruger M."/>
            <person name="Pelin A."/>
            <person name="Brachmann A."/>
            <person name="Corradi N."/>
        </authorList>
    </citation>
    <scope>NUCLEOTIDE SEQUENCE [LARGE SCALE GENOMIC DNA]</scope>
    <source>
        <strain evidence="1 4">A5</strain>
    </source>
</reference>
<dbReference type="Proteomes" id="UP000232688">
    <property type="component" value="Unassembled WGS sequence"/>
</dbReference>
<dbReference type="AlphaFoldDB" id="A0A2I1EDM1"/>
<accession>A0A2I1EDM1</accession>
<dbReference type="EMBL" id="LLXH01000254">
    <property type="protein sequence ID" value="PKC69857.1"/>
    <property type="molecule type" value="Genomic_DNA"/>
</dbReference>
<sequence>MSFDFRKKKLQSAPIIKKEIIGTRIKKGKINEIPVQATSDEDCLEKHFAYQSRDLKFYDFPAYWKETEIYEMMKKVGYVERLEVKWNYKYRTVRARIRLTKEMEEIFLKGGSNIALSKNERMYFFRMFDAKLDAAKIKQRYAWQA</sequence>
<name>A0A2I1EDM1_9GLOM</name>
<evidence type="ECO:0000313" key="4">
    <source>
        <dbReference type="Proteomes" id="UP000232722"/>
    </source>
</evidence>
<dbReference type="OrthoDB" id="2467784at2759"/>
<reference evidence="1 4" key="2">
    <citation type="submission" date="2017-09" db="EMBL/GenBank/DDBJ databases">
        <title>Extensive intraspecific genome diversity in a model arbuscular mycorrhizal fungus.</title>
        <authorList>
            <person name="Chen E.C."/>
            <person name="Morin E."/>
            <person name="Beaudet D."/>
            <person name="Noel J."/>
            <person name="Ndikumana S."/>
            <person name="Charron P."/>
            <person name="St-Onge C."/>
            <person name="Giorgi J."/>
            <person name="Grigoriev I.V."/>
            <person name="Roux C."/>
            <person name="Martin F.M."/>
            <person name="Corradi N."/>
        </authorList>
    </citation>
    <scope>NUCLEOTIDE SEQUENCE [LARGE SCALE GENOMIC DNA]</scope>
    <source>
        <strain evidence="1 4">A5</strain>
    </source>
</reference>
<reference evidence="2 3" key="3">
    <citation type="submission" date="2017-10" db="EMBL/GenBank/DDBJ databases">
        <title>Extensive intraspecific genome diversity in a model arbuscular mycorrhizal fungus.</title>
        <authorList>
            <person name="Chen E.C.H."/>
            <person name="Morin E."/>
            <person name="Baudet D."/>
            <person name="Noel J."/>
            <person name="Ndikumana S."/>
            <person name="Charron P."/>
            <person name="St-Onge C."/>
            <person name="Giorgi J."/>
            <person name="Grigoriev I.V."/>
            <person name="Roux C."/>
            <person name="Martin F.M."/>
            <person name="Corradi N."/>
        </authorList>
    </citation>
    <scope>NUCLEOTIDE SEQUENCE [LARGE SCALE GENOMIC DNA]</scope>
    <source>
        <strain evidence="2 3">A1</strain>
    </source>
</reference>
<evidence type="ECO:0000313" key="3">
    <source>
        <dbReference type="Proteomes" id="UP000232688"/>
    </source>
</evidence>
<evidence type="ECO:0000313" key="2">
    <source>
        <dbReference type="EMBL" id="PKC69857.1"/>
    </source>
</evidence>
<comment type="caution">
    <text evidence="1">The sequence shown here is derived from an EMBL/GenBank/DDBJ whole genome shotgun (WGS) entry which is preliminary data.</text>
</comment>
<reference evidence="2 3" key="4">
    <citation type="submission" date="2017-10" db="EMBL/GenBank/DDBJ databases">
        <title>Genome analyses suggest a sexual origin of heterokaryosis in a supposedly ancient asexual fungus.</title>
        <authorList>
            <person name="Corradi N."/>
            <person name="Sedzielewska K."/>
            <person name="Noel J."/>
            <person name="Charron P."/>
            <person name="Farinelli L."/>
            <person name="Marton T."/>
            <person name="Kruger M."/>
            <person name="Pelin A."/>
            <person name="Brachmann A."/>
            <person name="Corradi N."/>
        </authorList>
    </citation>
    <scope>NUCLEOTIDE SEQUENCE [LARGE SCALE GENOMIC DNA]</scope>
    <source>
        <strain evidence="2 3">A1</strain>
    </source>
</reference>
<dbReference type="EMBL" id="LLXJ01005833">
    <property type="protein sequence ID" value="PKB94591.1"/>
    <property type="molecule type" value="Genomic_DNA"/>
</dbReference>
<dbReference type="Proteomes" id="UP000232722">
    <property type="component" value="Unassembled WGS sequence"/>
</dbReference>
<protein>
    <submittedName>
        <fullName evidence="1">Uncharacterized protein</fullName>
    </submittedName>
</protein>
<dbReference type="VEuPathDB" id="FungiDB:RhiirA1_455469"/>
<evidence type="ECO:0000313" key="1">
    <source>
        <dbReference type="EMBL" id="PKB94591.1"/>
    </source>
</evidence>
<organism evidence="1 4">
    <name type="scientific">Rhizophagus irregularis</name>
    <dbReference type="NCBI Taxonomy" id="588596"/>
    <lineage>
        <taxon>Eukaryota</taxon>
        <taxon>Fungi</taxon>
        <taxon>Fungi incertae sedis</taxon>
        <taxon>Mucoromycota</taxon>
        <taxon>Glomeromycotina</taxon>
        <taxon>Glomeromycetes</taxon>
        <taxon>Glomerales</taxon>
        <taxon>Glomeraceae</taxon>
        <taxon>Rhizophagus</taxon>
    </lineage>
</organism>
<gene>
    <name evidence="2" type="ORF">RhiirA1_455469</name>
    <name evidence="1" type="ORF">RhiirA5_438439</name>
</gene>